<keyword evidence="3" id="KW-1185">Reference proteome</keyword>
<evidence type="ECO:0008006" key="4">
    <source>
        <dbReference type="Google" id="ProtNLM"/>
    </source>
</evidence>
<accession>A0ABW4LJ03</accession>
<proteinExistence type="predicted"/>
<sequence>MQDWIRWLLTVPLTGALLTGLNLLLPLSRWSWRMKRNSSLAQTLAAGDERAWFEQRVREDARRIIDYKTLLPRSEKVLCGLGVLFVVYFISVLILNPSGLIAELGAEGPSIWVMSALVLLFVVPATIGAFTGRSSRVMTPQHYANAGEREATRIRKQQVRMQARRRARHVRRLQPKS</sequence>
<gene>
    <name evidence="2" type="ORF">ACFSBI_15315</name>
</gene>
<keyword evidence="1" id="KW-0472">Membrane</keyword>
<evidence type="ECO:0000313" key="2">
    <source>
        <dbReference type="EMBL" id="MFD1722919.1"/>
    </source>
</evidence>
<reference evidence="3" key="1">
    <citation type="journal article" date="2019" name="Int. J. Syst. Evol. Microbiol.">
        <title>The Global Catalogue of Microorganisms (GCM) 10K type strain sequencing project: providing services to taxonomists for standard genome sequencing and annotation.</title>
        <authorList>
            <consortium name="The Broad Institute Genomics Platform"/>
            <consortium name="The Broad Institute Genome Sequencing Center for Infectious Disease"/>
            <person name="Wu L."/>
            <person name="Ma J."/>
        </authorList>
    </citation>
    <scope>NUCLEOTIDE SEQUENCE [LARGE SCALE GENOMIC DNA]</scope>
    <source>
        <strain evidence="3">CGMCC 1.12471</strain>
    </source>
</reference>
<dbReference type="EMBL" id="JBHUEA010000033">
    <property type="protein sequence ID" value="MFD1722919.1"/>
    <property type="molecule type" value="Genomic_DNA"/>
</dbReference>
<dbReference type="RefSeq" id="WP_377936448.1">
    <property type="nucleotide sequence ID" value="NZ_JBHUEA010000033.1"/>
</dbReference>
<feature type="transmembrane region" description="Helical" evidence="1">
    <location>
        <begin position="77"/>
        <end position="99"/>
    </location>
</feature>
<name>A0ABW4LJ03_9MICO</name>
<dbReference type="Proteomes" id="UP001597347">
    <property type="component" value="Unassembled WGS sequence"/>
</dbReference>
<evidence type="ECO:0000256" key="1">
    <source>
        <dbReference type="SAM" id="Phobius"/>
    </source>
</evidence>
<keyword evidence="1" id="KW-0812">Transmembrane</keyword>
<feature type="transmembrane region" description="Helical" evidence="1">
    <location>
        <begin position="6"/>
        <end position="27"/>
    </location>
</feature>
<organism evidence="2 3">
    <name type="scientific">Amnibacterium endophyticum</name>
    <dbReference type="NCBI Taxonomy" id="2109337"/>
    <lineage>
        <taxon>Bacteria</taxon>
        <taxon>Bacillati</taxon>
        <taxon>Actinomycetota</taxon>
        <taxon>Actinomycetes</taxon>
        <taxon>Micrococcales</taxon>
        <taxon>Microbacteriaceae</taxon>
        <taxon>Amnibacterium</taxon>
    </lineage>
</organism>
<comment type="caution">
    <text evidence="2">The sequence shown here is derived from an EMBL/GenBank/DDBJ whole genome shotgun (WGS) entry which is preliminary data.</text>
</comment>
<feature type="transmembrane region" description="Helical" evidence="1">
    <location>
        <begin position="111"/>
        <end position="130"/>
    </location>
</feature>
<protein>
    <recommendedName>
        <fullName evidence="4">DUF106 domain-containing protein</fullName>
    </recommendedName>
</protein>
<keyword evidence="1" id="KW-1133">Transmembrane helix</keyword>
<evidence type="ECO:0000313" key="3">
    <source>
        <dbReference type="Proteomes" id="UP001597347"/>
    </source>
</evidence>